<accession>J9F9L5</accession>
<dbReference type="InterPro" id="IPR021428">
    <property type="entry name" value="DUF3078"/>
</dbReference>
<protein>
    <submittedName>
        <fullName evidence="1">Uncharacterized protein</fullName>
    </submittedName>
</protein>
<reference evidence="1" key="1">
    <citation type="journal article" date="2012" name="PLoS ONE">
        <title>Gene sets for utilization of primary and secondary nutrition supplies in the distal gut of endangered iberian lynx.</title>
        <authorList>
            <person name="Alcaide M."/>
            <person name="Messina E."/>
            <person name="Richter M."/>
            <person name="Bargiela R."/>
            <person name="Peplies J."/>
            <person name="Huws S.A."/>
            <person name="Newbold C.J."/>
            <person name="Golyshin P.N."/>
            <person name="Simon M.A."/>
            <person name="Lopez G."/>
            <person name="Yakimov M.M."/>
            <person name="Ferrer M."/>
        </authorList>
    </citation>
    <scope>NUCLEOTIDE SEQUENCE</scope>
</reference>
<proteinExistence type="predicted"/>
<dbReference type="Pfam" id="PF11276">
    <property type="entry name" value="DUF3078"/>
    <property type="match status" value="1"/>
</dbReference>
<name>J9F9L5_9ZZZZ</name>
<organism evidence="1">
    <name type="scientific">gut metagenome</name>
    <dbReference type="NCBI Taxonomy" id="749906"/>
    <lineage>
        <taxon>unclassified sequences</taxon>
        <taxon>metagenomes</taxon>
        <taxon>organismal metagenomes</taxon>
    </lineage>
</organism>
<dbReference type="AlphaFoldDB" id="J9F9L5"/>
<comment type="caution">
    <text evidence="1">The sequence shown here is derived from an EMBL/GenBank/DDBJ whole genome shotgun (WGS) entry which is preliminary data.</text>
</comment>
<gene>
    <name evidence="1" type="ORF">EVA_20316</name>
</gene>
<evidence type="ECO:0000313" key="1">
    <source>
        <dbReference type="EMBL" id="EJW91581.1"/>
    </source>
</evidence>
<sequence length="514" mass="58538">MSDSVVADTLEADSLSVFPADSLQMPADSLSVDTLVTDTLVTDTLVTDTLAVDTAAVSRMKALPKVKKKKSEVRRDTLSAFLQRYLILKLNLRGRRPKMDTVSFLYNKYIAQLDYLNDPSVPARYIASDPVYYRLFTPLAYYHAPIEQCSTLPVRSLLPDSTSALTSQLLPVDTLIFTRSRRANEQVNRALMHLYLEAPQLVVTTEDRIMSRDVFRADIKPKISPKTRVIHLFQPEEMTADVGEADLHINRPNWWVTGGNGSLQISQNHVSENWYKGGESNFSGLATFQIFANYNDNEKVLFENLLEAKVGMTSTPSDEYHKYLFTTDQLRIYNKLGIRAVNNWYYTISSEFKTQFFNAYKAGSPDLVSSFLAPADLAVSLGMDFKLKKKKFALSVFMAPFTYNLRYVGNSKVNETAFGLDEGQTAKNDFGSQLQSTLNWKIISSITFESRLNALTNYHWARVEWENTFNFVLNRYLSTKFYVHTRFDDSSKPTSGDSFFQLNEILSFGINYNW</sequence>
<dbReference type="EMBL" id="AMCI01008085">
    <property type="protein sequence ID" value="EJW91581.1"/>
    <property type="molecule type" value="Genomic_DNA"/>
</dbReference>